<organism evidence="3">
    <name type="scientific">Amblyomma triste</name>
    <name type="common">Neotropical tick</name>
    <dbReference type="NCBI Taxonomy" id="251400"/>
    <lineage>
        <taxon>Eukaryota</taxon>
        <taxon>Metazoa</taxon>
        <taxon>Ecdysozoa</taxon>
        <taxon>Arthropoda</taxon>
        <taxon>Chelicerata</taxon>
        <taxon>Arachnida</taxon>
        <taxon>Acari</taxon>
        <taxon>Parasitiformes</taxon>
        <taxon>Ixodida</taxon>
        <taxon>Ixodoidea</taxon>
        <taxon>Ixodidae</taxon>
        <taxon>Amblyomminae</taxon>
        <taxon>Amblyomma</taxon>
    </lineage>
</organism>
<feature type="region of interest" description="Disordered" evidence="1">
    <location>
        <begin position="72"/>
        <end position="212"/>
    </location>
</feature>
<evidence type="ECO:0000256" key="2">
    <source>
        <dbReference type="SAM" id="SignalP"/>
    </source>
</evidence>
<accession>A0A023G248</accession>
<keyword evidence="3" id="KW-0675">Receptor</keyword>
<feature type="signal peptide" evidence="2">
    <location>
        <begin position="1"/>
        <end position="20"/>
    </location>
</feature>
<name>A0A023G248_AMBTT</name>
<feature type="chain" id="PRO_5001516084" evidence="2">
    <location>
        <begin position="21"/>
        <end position="272"/>
    </location>
</feature>
<feature type="compositionally biased region" description="Polar residues" evidence="1">
    <location>
        <begin position="77"/>
        <end position="98"/>
    </location>
</feature>
<keyword evidence="3" id="KW-0808">Transferase</keyword>
<dbReference type="AlphaFoldDB" id="A0A023G248"/>
<feature type="region of interest" description="Disordered" evidence="1">
    <location>
        <begin position="220"/>
        <end position="239"/>
    </location>
</feature>
<reference evidence="3" key="1">
    <citation type="submission" date="2014-03" db="EMBL/GenBank/DDBJ databases">
        <title>The sialotranscriptome of Amblyomma triste, Amblyomma parvum and Amblyomma cajennense ticks, uncovered by 454-based RNA-seq.</title>
        <authorList>
            <person name="Garcia G.R."/>
            <person name="Gardinassi L.G."/>
            <person name="Ribeiro J.M."/>
            <person name="Anatriello E."/>
            <person name="Ferreira B.R."/>
            <person name="Moreira H.N."/>
            <person name="Mafra C."/>
            <person name="Olegario M.M."/>
            <person name="Szabo P.J."/>
            <person name="Miranda-Santos I.K."/>
            <person name="Maruyama S.R."/>
        </authorList>
    </citation>
    <scope>NUCLEOTIDE SEQUENCE</scope>
    <source>
        <strain evidence="3">Mato Grasso do Sul</strain>
        <tissue evidence="3">Salivary glands</tissue>
    </source>
</reference>
<protein>
    <submittedName>
        <fullName evidence="3">Putative proline-rich receptor-like protein kinase perk14</fullName>
    </submittedName>
</protein>
<dbReference type="GO" id="GO:0016301">
    <property type="term" value="F:kinase activity"/>
    <property type="evidence" value="ECO:0007669"/>
    <property type="project" value="UniProtKB-KW"/>
</dbReference>
<keyword evidence="2" id="KW-0732">Signal</keyword>
<feature type="compositionally biased region" description="Polar residues" evidence="1">
    <location>
        <begin position="136"/>
        <end position="146"/>
    </location>
</feature>
<sequence length="272" mass="29034">MNSVPCVMLFGLLSVCIVRAVYKSQGQAYCEALCDPNANANHCRHGCICAPRVDKPKLGTCVSLIAPIPERLRDPRQSQAPTPTPGSLAQRPYSSQSLGPWKPAPPPRPNSLGAHPLTTSGGSLGARPQHPLRGMPTTNESPSRLQSPGPHPLPQTLSTVSARPPQGAKAQWQIHQLPIQAGSRPYSPVRGSRETGQHPITPSSPARRPLPALPVPQTALETNSRPESPAAFTLPEYTEENSYVEIIQGSRLVARGLAGLAAGPRRPKQSMN</sequence>
<evidence type="ECO:0000313" key="3">
    <source>
        <dbReference type="EMBL" id="JAC28276.1"/>
    </source>
</evidence>
<proteinExistence type="evidence at transcript level"/>
<evidence type="ECO:0000256" key="1">
    <source>
        <dbReference type="SAM" id="MobiDB-lite"/>
    </source>
</evidence>
<dbReference type="EMBL" id="GBBM01007142">
    <property type="protein sequence ID" value="JAC28276.1"/>
    <property type="molecule type" value="mRNA"/>
</dbReference>
<keyword evidence="3" id="KW-0418">Kinase</keyword>